<evidence type="ECO:0000313" key="4">
    <source>
        <dbReference type="EMBL" id="KAK5527902.1"/>
    </source>
</evidence>
<evidence type="ECO:0000259" key="3">
    <source>
        <dbReference type="SMART" id="SM00906"/>
    </source>
</evidence>
<gene>
    <name evidence="4" type="ORF">LTR25_010833</name>
</gene>
<feature type="domain" description="Xylanolytic transcriptional activator regulatory" evidence="3">
    <location>
        <begin position="237"/>
        <end position="311"/>
    </location>
</feature>
<evidence type="ECO:0000313" key="5">
    <source>
        <dbReference type="Proteomes" id="UP001345827"/>
    </source>
</evidence>
<dbReference type="PANTHER" id="PTHR46910">
    <property type="entry name" value="TRANSCRIPTION FACTOR PDR1"/>
    <property type="match status" value="1"/>
</dbReference>
<feature type="region of interest" description="Disordered" evidence="2">
    <location>
        <begin position="48"/>
        <end position="87"/>
    </location>
</feature>
<evidence type="ECO:0000256" key="1">
    <source>
        <dbReference type="ARBA" id="ARBA00023242"/>
    </source>
</evidence>
<keyword evidence="5" id="KW-1185">Reference proteome</keyword>
<dbReference type="GO" id="GO:0008270">
    <property type="term" value="F:zinc ion binding"/>
    <property type="evidence" value="ECO:0007669"/>
    <property type="project" value="InterPro"/>
</dbReference>
<dbReference type="EMBL" id="JAXLQG010000031">
    <property type="protein sequence ID" value="KAK5527902.1"/>
    <property type="molecule type" value="Genomic_DNA"/>
</dbReference>
<organism evidence="4 5">
    <name type="scientific">Vermiconidia calcicola</name>
    <dbReference type="NCBI Taxonomy" id="1690605"/>
    <lineage>
        <taxon>Eukaryota</taxon>
        <taxon>Fungi</taxon>
        <taxon>Dikarya</taxon>
        <taxon>Ascomycota</taxon>
        <taxon>Pezizomycotina</taxon>
        <taxon>Dothideomycetes</taxon>
        <taxon>Dothideomycetidae</taxon>
        <taxon>Mycosphaerellales</taxon>
        <taxon>Extremaceae</taxon>
        <taxon>Vermiconidia</taxon>
    </lineage>
</organism>
<dbReference type="AlphaFoldDB" id="A0AAV9PVI1"/>
<feature type="compositionally biased region" description="Polar residues" evidence="2">
    <location>
        <begin position="315"/>
        <end position="327"/>
    </location>
</feature>
<dbReference type="Proteomes" id="UP001345827">
    <property type="component" value="Unassembled WGS sequence"/>
</dbReference>
<feature type="compositionally biased region" description="Polar residues" evidence="2">
    <location>
        <begin position="645"/>
        <end position="657"/>
    </location>
</feature>
<sequence length="741" mass="82510">MTSKPIAPIEVGSFTASSSDRTEFIGSSSGVFFVNTVFRAFAQSARTSDIPSTDADNDAQSPRHDPGSVDSRLVDPGTPLTAEDESREMRIHIEVDNAGPARFYGVKGHRLGIAPDQETARELLMLYLRNWHPLFPFLHGPTLLESISDLYETSEHHKVSNDSLRTRLCQAVICQCVFNIAELDRSGQTLAPESRIESSSKLLSILGYVANNHDIPSIQALLAAQLYLVATMALRAASTVGGTLARTMYHAGLHRCPYRYPQVLPPECDLRKRIFWSAYVLDRYLSQALGHPLGFQDSDLDVCIPGTEELHRPVKSSQQMPSTNPTPGNGVLAHLPRTHPVLRSTSEDESNSNPSDEPARDNNRKQGSRATGSTEDTNSSSEILANYVLYCRLIGQALELFHKSLQYRKLQTESMVELQAEVHSWWNSLPSNLQDEYTGGKMELSSAFTFFFIILYNQLLLVINRPFLSLAPKSLEFRSSLQTCVTASRQIITTLRHQSERKLSVSWPGMLSVSWMAGLVLSFACTLRLYPFKKAQREIEECIDQIGGMDRKGNNARHCAEALRRMLETLKRQYNDQLLGNSRSKLVNQLQKRLSTPSNANPSTVGEDAHLERAAPPEKRRKTNPQEQNVGAPSNDLRDDPNAPLPSTQRPSQTQGFETDMGDWSIFDQDATLPTLGYTGPEFSAGTSLITNLDNADYLRFPITDDLYANNLGSFGTISWEAMANDTDFLSELSAWGVNRF</sequence>
<feature type="region of interest" description="Disordered" evidence="2">
    <location>
        <begin position="589"/>
        <end position="660"/>
    </location>
</feature>
<dbReference type="SMART" id="SM00906">
    <property type="entry name" value="Fungal_trans"/>
    <property type="match status" value="1"/>
</dbReference>
<dbReference type="InterPro" id="IPR007219">
    <property type="entry name" value="XnlR_reg_dom"/>
</dbReference>
<feature type="region of interest" description="Disordered" evidence="2">
    <location>
        <begin position="311"/>
        <end position="377"/>
    </location>
</feature>
<accession>A0AAV9PVI1</accession>
<evidence type="ECO:0000256" key="2">
    <source>
        <dbReference type="SAM" id="MobiDB-lite"/>
    </source>
</evidence>
<proteinExistence type="predicted"/>
<dbReference type="InterPro" id="IPR050987">
    <property type="entry name" value="AtrR-like"/>
</dbReference>
<feature type="compositionally biased region" description="Polar residues" evidence="2">
    <location>
        <begin position="589"/>
        <end position="604"/>
    </location>
</feature>
<feature type="compositionally biased region" description="Polar residues" evidence="2">
    <location>
        <begin position="368"/>
        <end position="377"/>
    </location>
</feature>
<dbReference type="PANTHER" id="PTHR46910:SF9">
    <property type="entry name" value="MISCELLANEOUS ZN(II)2CYS6 TRANSCRIPTION FACTOR (EUROFUNG)"/>
    <property type="match status" value="1"/>
</dbReference>
<dbReference type="GO" id="GO:0003700">
    <property type="term" value="F:DNA-binding transcription factor activity"/>
    <property type="evidence" value="ECO:0007669"/>
    <property type="project" value="InterPro"/>
</dbReference>
<dbReference type="Pfam" id="PF04082">
    <property type="entry name" value="Fungal_trans"/>
    <property type="match status" value="1"/>
</dbReference>
<dbReference type="CDD" id="cd12148">
    <property type="entry name" value="fungal_TF_MHR"/>
    <property type="match status" value="1"/>
</dbReference>
<protein>
    <recommendedName>
        <fullName evidence="3">Xylanolytic transcriptional activator regulatory domain-containing protein</fullName>
    </recommendedName>
</protein>
<dbReference type="GO" id="GO:0003677">
    <property type="term" value="F:DNA binding"/>
    <property type="evidence" value="ECO:0007669"/>
    <property type="project" value="InterPro"/>
</dbReference>
<dbReference type="GO" id="GO:0006351">
    <property type="term" value="P:DNA-templated transcription"/>
    <property type="evidence" value="ECO:0007669"/>
    <property type="project" value="InterPro"/>
</dbReference>
<feature type="compositionally biased region" description="Basic and acidic residues" evidence="2">
    <location>
        <begin position="607"/>
        <end position="618"/>
    </location>
</feature>
<keyword evidence="1" id="KW-0539">Nucleus</keyword>
<name>A0AAV9PVI1_9PEZI</name>
<comment type="caution">
    <text evidence="4">The sequence shown here is derived from an EMBL/GenBank/DDBJ whole genome shotgun (WGS) entry which is preliminary data.</text>
</comment>
<reference evidence="4 5" key="1">
    <citation type="submission" date="2023-06" db="EMBL/GenBank/DDBJ databases">
        <title>Black Yeasts Isolated from many extreme environments.</title>
        <authorList>
            <person name="Coleine C."/>
            <person name="Stajich J.E."/>
            <person name="Selbmann L."/>
        </authorList>
    </citation>
    <scope>NUCLEOTIDE SEQUENCE [LARGE SCALE GENOMIC DNA]</scope>
    <source>
        <strain evidence="4 5">CCFEE 5887</strain>
    </source>
</reference>